<comment type="caution">
    <text evidence="1">The sequence shown here is derived from an EMBL/GenBank/DDBJ whole genome shotgun (WGS) entry which is preliminary data.</text>
</comment>
<sequence length="136" mass="15660">MEAVREWLAGDRTFHVMRDHPYHCNYAILGGMWGVKVNQDRPAIVSAFQSIFAANHLHNYNDDQIMLKKYVWPIAVENMVAHDSYCCESCPPSQPFPTQRKGGLFVGWRAVPSEKLQFPCPSQCRPVNRTSDWIFC</sequence>
<dbReference type="EMBL" id="CAKKLH010000335">
    <property type="protein sequence ID" value="CAH0113011.1"/>
    <property type="molecule type" value="Genomic_DNA"/>
</dbReference>
<name>A0A8J2S296_9CRUS</name>
<evidence type="ECO:0000313" key="2">
    <source>
        <dbReference type="Proteomes" id="UP000789390"/>
    </source>
</evidence>
<evidence type="ECO:0000313" key="1">
    <source>
        <dbReference type="EMBL" id="CAH0113011.1"/>
    </source>
</evidence>
<reference evidence="1" key="1">
    <citation type="submission" date="2021-11" db="EMBL/GenBank/DDBJ databases">
        <authorList>
            <person name="Schell T."/>
        </authorList>
    </citation>
    <scope>NUCLEOTIDE SEQUENCE</scope>
    <source>
        <strain evidence="1">M5</strain>
    </source>
</reference>
<dbReference type="OrthoDB" id="204305at2759"/>
<accession>A0A8J2S296</accession>
<gene>
    <name evidence="1" type="ORF">DGAL_LOCUS16812</name>
</gene>
<protein>
    <submittedName>
        <fullName evidence="1">Uncharacterized protein</fullName>
    </submittedName>
</protein>
<dbReference type="AlphaFoldDB" id="A0A8J2S296"/>
<dbReference type="Proteomes" id="UP000789390">
    <property type="component" value="Unassembled WGS sequence"/>
</dbReference>
<keyword evidence="2" id="KW-1185">Reference proteome</keyword>
<proteinExistence type="predicted"/>
<organism evidence="1 2">
    <name type="scientific">Daphnia galeata</name>
    <dbReference type="NCBI Taxonomy" id="27404"/>
    <lineage>
        <taxon>Eukaryota</taxon>
        <taxon>Metazoa</taxon>
        <taxon>Ecdysozoa</taxon>
        <taxon>Arthropoda</taxon>
        <taxon>Crustacea</taxon>
        <taxon>Branchiopoda</taxon>
        <taxon>Diplostraca</taxon>
        <taxon>Cladocera</taxon>
        <taxon>Anomopoda</taxon>
        <taxon>Daphniidae</taxon>
        <taxon>Daphnia</taxon>
    </lineage>
</organism>